<dbReference type="Proteomes" id="UP000265520">
    <property type="component" value="Unassembled WGS sequence"/>
</dbReference>
<evidence type="ECO:0000313" key="2">
    <source>
        <dbReference type="Proteomes" id="UP000265520"/>
    </source>
</evidence>
<accession>A0A392MYV2</accession>
<evidence type="ECO:0000313" key="1">
    <source>
        <dbReference type="EMBL" id="MCH92691.1"/>
    </source>
</evidence>
<organism evidence="1 2">
    <name type="scientific">Trifolium medium</name>
    <dbReference type="NCBI Taxonomy" id="97028"/>
    <lineage>
        <taxon>Eukaryota</taxon>
        <taxon>Viridiplantae</taxon>
        <taxon>Streptophyta</taxon>
        <taxon>Embryophyta</taxon>
        <taxon>Tracheophyta</taxon>
        <taxon>Spermatophyta</taxon>
        <taxon>Magnoliopsida</taxon>
        <taxon>eudicotyledons</taxon>
        <taxon>Gunneridae</taxon>
        <taxon>Pentapetalae</taxon>
        <taxon>rosids</taxon>
        <taxon>fabids</taxon>
        <taxon>Fabales</taxon>
        <taxon>Fabaceae</taxon>
        <taxon>Papilionoideae</taxon>
        <taxon>50 kb inversion clade</taxon>
        <taxon>NPAAA clade</taxon>
        <taxon>Hologalegina</taxon>
        <taxon>IRL clade</taxon>
        <taxon>Trifolieae</taxon>
        <taxon>Trifolium</taxon>
    </lineage>
</organism>
<keyword evidence="1" id="KW-0418">Kinase</keyword>
<keyword evidence="2" id="KW-1185">Reference proteome</keyword>
<dbReference type="PANTHER" id="PTHR36617">
    <property type="entry name" value="PROTEIN, PUTATIVE-RELATED"/>
    <property type="match status" value="1"/>
</dbReference>
<protein>
    <submittedName>
        <fullName evidence="1">Cysteine-rich receptor-like protein kinase</fullName>
    </submittedName>
</protein>
<dbReference type="GO" id="GO:0016301">
    <property type="term" value="F:kinase activity"/>
    <property type="evidence" value="ECO:0007669"/>
    <property type="project" value="UniProtKB-KW"/>
</dbReference>
<feature type="non-terminal residue" evidence="1">
    <location>
        <position position="1"/>
    </location>
</feature>
<dbReference type="EMBL" id="LXQA010023228">
    <property type="protein sequence ID" value="MCH92691.1"/>
    <property type="molecule type" value="Genomic_DNA"/>
</dbReference>
<proteinExistence type="predicted"/>
<dbReference type="PANTHER" id="PTHR36617:SF5">
    <property type="entry name" value="OS05G0421675 PROTEIN"/>
    <property type="match status" value="1"/>
</dbReference>
<name>A0A392MYV2_9FABA</name>
<sequence>VLAARYGVERDHLRDGGRSESSWWREVAKIRDGTGGLGGGWFGEYVVKQVGDGLDTFLWTDPWLGGTPLCVRFRRLFDLAENKSSTVVEMTSLGWEAGGEAWASSLDLWQWQPDPIKGYSVQGAYQLLTSQQSVSLDAAADLIWHKHVPLKCRVSSTLISLLQHI</sequence>
<keyword evidence="1" id="KW-0808">Transferase</keyword>
<keyword evidence="1" id="KW-0675">Receptor</keyword>
<reference evidence="1 2" key="1">
    <citation type="journal article" date="2018" name="Front. Plant Sci.">
        <title>Red Clover (Trifolium pratense) and Zigzag Clover (T. medium) - A Picture of Genomic Similarities and Differences.</title>
        <authorList>
            <person name="Dluhosova J."/>
            <person name="Istvanek J."/>
            <person name="Nedelnik J."/>
            <person name="Repkova J."/>
        </authorList>
    </citation>
    <scope>NUCLEOTIDE SEQUENCE [LARGE SCALE GENOMIC DNA]</scope>
    <source>
        <strain evidence="2">cv. 10/8</strain>
        <tissue evidence="1">Leaf</tissue>
    </source>
</reference>
<comment type="caution">
    <text evidence="1">The sequence shown here is derived from an EMBL/GenBank/DDBJ whole genome shotgun (WGS) entry which is preliminary data.</text>
</comment>
<dbReference type="AlphaFoldDB" id="A0A392MYV2"/>